<evidence type="ECO:0000256" key="2">
    <source>
        <dbReference type="ARBA" id="ARBA00005755"/>
    </source>
</evidence>
<protein>
    <recommendedName>
        <fullName evidence="3">DNA-directed DNA polymerase</fullName>
        <ecNumber evidence="3">2.7.7.7</ecNumber>
    </recommendedName>
</protein>
<evidence type="ECO:0000256" key="9">
    <source>
        <dbReference type="ARBA" id="ARBA00022833"/>
    </source>
</evidence>
<gene>
    <name evidence="15" type="primary">POLA1_1</name>
    <name evidence="15" type="ORF">Ciccas_009184</name>
</gene>
<keyword evidence="8" id="KW-0863">Zinc-finger</keyword>
<evidence type="ECO:0000256" key="3">
    <source>
        <dbReference type="ARBA" id="ARBA00012417"/>
    </source>
</evidence>
<dbReference type="Proteomes" id="UP001626550">
    <property type="component" value="Unassembled WGS sequence"/>
</dbReference>
<dbReference type="EMBL" id="JBJKFK010001790">
    <property type="protein sequence ID" value="KAL3312227.1"/>
    <property type="molecule type" value="Genomic_DNA"/>
</dbReference>
<keyword evidence="5" id="KW-0548">Nucleotidyltransferase</keyword>
<dbReference type="GO" id="GO:0008270">
    <property type="term" value="F:zinc ion binding"/>
    <property type="evidence" value="ECO:0007669"/>
    <property type="project" value="UniProtKB-KW"/>
</dbReference>
<evidence type="ECO:0000313" key="16">
    <source>
        <dbReference type="Proteomes" id="UP001626550"/>
    </source>
</evidence>
<dbReference type="InterPro" id="IPR023211">
    <property type="entry name" value="DNA_pol_palm_dom_sf"/>
</dbReference>
<dbReference type="InterPro" id="IPR042087">
    <property type="entry name" value="DNA_pol_B_thumb"/>
</dbReference>
<keyword evidence="11" id="KW-0238">DNA-binding</keyword>
<dbReference type="Gene3D" id="1.10.3200.20">
    <property type="entry name" value="DNA Polymerase alpha, zinc finger"/>
    <property type="match status" value="1"/>
</dbReference>
<keyword evidence="6" id="KW-0235">DNA replication</keyword>
<dbReference type="NCBIfam" id="TIGR00592">
    <property type="entry name" value="pol2"/>
    <property type="match status" value="1"/>
</dbReference>
<keyword evidence="10" id="KW-0239">DNA-directed DNA polymerase</keyword>
<dbReference type="GO" id="GO:0005634">
    <property type="term" value="C:nucleus"/>
    <property type="evidence" value="ECO:0007669"/>
    <property type="project" value="UniProtKB-SubCell"/>
</dbReference>
<comment type="caution">
    <text evidence="15">The sequence shown here is derived from an EMBL/GenBank/DDBJ whole genome shotgun (WGS) entry which is preliminary data.</text>
</comment>
<accession>A0ABD2PXT0</accession>
<evidence type="ECO:0000256" key="10">
    <source>
        <dbReference type="ARBA" id="ARBA00022932"/>
    </source>
</evidence>
<organism evidence="15 16">
    <name type="scientific">Cichlidogyrus casuarinus</name>
    <dbReference type="NCBI Taxonomy" id="1844966"/>
    <lineage>
        <taxon>Eukaryota</taxon>
        <taxon>Metazoa</taxon>
        <taxon>Spiralia</taxon>
        <taxon>Lophotrochozoa</taxon>
        <taxon>Platyhelminthes</taxon>
        <taxon>Monogenea</taxon>
        <taxon>Monopisthocotylea</taxon>
        <taxon>Dactylogyridea</taxon>
        <taxon>Ancyrocephalidae</taxon>
        <taxon>Cichlidogyrus</taxon>
    </lineage>
</organism>
<evidence type="ECO:0000313" key="15">
    <source>
        <dbReference type="EMBL" id="KAL3312227.1"/>
    </source>
</evidence>
<evidence type="ECO:0000256" key="8">
    <source>
        <dbReference type="ARBA" id="ARBA00022771"/>
    </source>
</evidence>
<dbReference type="GO" id="GO:0006260">
    <property type="term" value="P:DNA replication"/>
    <property type="evidence" value="ECO:0007669"/>
    <property type="project" value="UniProtKB-KW"/>
</dbReference>
<keyword evidence="7" id="KW-0479">Metal-binding</keyword>
<sequence>MDSRDKVENMNLEVIYGDTDSIMVNTNTRDLTQALQLADKVKSEVNKRYKLLELDLDGVYANLLLLAKKKYAALAVVNPAKCSDKALAQLQTKEEIKGLDVVRRDWSPLASHAGKHIISLLLSGEERESVLLKIHEYLQTLAQSMNTGTVKLEEFVITKMLTKKPEDYHDPKGLPHVQVATRHNASSTGRKLRNGDTVDYVICIDGTSLAPTQRAYSPQEYLARSKEGTEPRLSLDLTYYLAHQVHPVVTRLLAPIDGTSASRIANCLGLKAENYAEDADEDQEETRGFAHGEIWSLQNYHECTPLFLRCIQSGCEGQEAFPVRKPPFTQTGQNDWKCPKCQHSLLRSETDLIYVVNQIILQARNYAKLYSQAVLKCEDQMCGWLEHGVPDTPLSASNMRSRFACPACELDDVTLKPIMTETRLFKQLKFLQHLVLAPAQTENLSLMALGHLAKAQDYLNNILSRSRYAVVDLADMFSGLKTTGRAIRVL</sequence>
<proteinExistence type="inferred from homology"/>
<dbReference type="PANTHER" id="PTHR45861:SF1">
    <property type="entry name" value="DNA POLYMERASE ALPHA CATALYTIC SUBUNIT"/>
    <property type="match status" value="1"/>
</dbReference>
<dbReference type="GO" id="GO:0003677">
    <property type="term" value="F:DNA binding"/>
    <property type="evidence" value="ECO:0007669"/>
    <property type="project" value="UniProtKB-KW"/>
</dbReference>
<evidence type="ECO:0000256" key="6">
    <source>
        <dbReference type="ARBA" id="ARBA00022705"/>
    </source>
</evidence>
<dbReference type="PROSITE" id="PS00116">
    <property type="entry name" value="DNA_POLYMERASE_B"/>
    <property type="match status" value="1"/>
</dbReference>
<dbReference type="EC" id="2.7.7.7" evidence="3"/>
<dbReference type="Gene3D" id="3.90.1600.10">
    <property type="entry name" value="Palm domain of DNA polymerase"/>
    <property type="match status" value="1"/>
</dbReference>
<keyword evidence="16" id="KW-1185">Reference proteome</keyword>
<evidence type="ECO:0000256" key="12">
    <source>
        <dbReference type="ARBA" id="ARBA00023242"/>
    </source>
</evidence>
<evidence type="ECO:0000256" key="11">
    <source>
        <dbReference type="ARBA" id="ARBA00023125"/>
    </source>
</evidence>
<dbReference type="PANTHER" id="PTHR45861">
    <property type="entry name" value="DNA POLYMERASE ALPHA CATALYTIC SUBUNIT"/>
    <property type="match status" value="1"/>
</dbReference>
<dbReference type="SUPFAM" id="SSF56672">
    <property type="entry name" value="DNA/RNA polymerases"/>
    <property type="match status" value="1"/>
</dbReference>
<dbReference type="AlphaFoldDB" id="A0ABD2PXT0"/>
<dbReference type="Pfam" id="PF08996">
    <property type="entry name" value="zf-DNA_Pol"/>
    <property type="match status" value="1"/>
</dbReference>
<dbReference type="InterPro" id="IPR006134">
    <property type="entry name" value="DNA-dir_DNA_pol_B_multi_dom"/>
</dbReference>
<dbReference type="InterPro" id="IPR038256">
    <property type="entry name" value="Pol_alpha_znc_sf"/>
</dbReference>
<comment type="similarity">
    <text evidence="2">Belongs to the DNA polymerase type-B family.</text>
</comment>
<comment type="subcellular location">
    <subcellularLocation>
        <location evidence="1">Nucleus</location>
    </subcellularLocation>
</comment>
<evidence type="ECO:0000256" key="1">
    <source>
        <dbReference type="ARBA" id="ARBA00004123"/>
    </source>
</evidence>
<dbReference type="Pfam" id="PF00136">
    <property type="entry name" value="DNA_pol_B"/>
    <property type="match status" value="1"/>
</dbReference>
<keyword evidence="4" id="KW-0808">Transferase</keyword>
<feature type="domain" description="Zinc finger DNA-directed DNA polymerase family B alpha" evidence="14">
    <location>
        <begin position="298"/>
        <end position="442"/>
    </location>
</feature>
<keyword evidence="12" id="KW-0539">Nucleus</keyword>
<name>A0ABD2PXT0_9PLAT</name>
<reference evidence="15 16" key="1">
    <citation type="submission" date="2024-11" db="EMBL/GenBank/DDBJ databases">
        <title>Adaptive evolution of stress response genes in parasites aligns with host niche diversity.</title>
        <authorList>
            <person name="Hahn C."/>
            <person name="Resl P."/>
        </authorList>
    </citation>
    <scope>NUCLEOTIDE SEQUENCE [LARGE SCALE GENOMIC DNA]</scope>
    <source>
        <strain evidence="15">EGGRZ-B1_66</strain>
        <tissue evidence="15">Body</tissue>
    </source>
</reference>
<evidence type="ECO:0000259" key="13">
    <source>
        <dbReference type="Pfam" id="PF00136"/>
    </source>
</evidence>
<keyword evidence="9" id="KW-0862">Zinc</keyword>
<feature type="domain" description="DNA-directed DNA polymerase family B multifunctional" evidence="13">
    <location>
        <begin position="8"/>
        <end position="256"/>
    </location>
</feature>
<dbReference type="Gene3D" id="1.10.132.60">
    <property type="entry name" value="DNA polymerase family B, C-terminal domain"/>
    <property type="match status" value="1"/>
</dbReference>
<evidence type="ECO:0000259" key="14">
    <source>
        <dbReference type="Pfam" id="PF08996"/>
    </source>
</evidence>
<dbReference type="GO" id="GO:0003887">
    <property type="term" value="F:DNA-directed DNA polymerase activity"/>
    <property type="evidence" value="ECO:0007669"/>
    <property type="project" value="UniProtKB-KW"/>
</dbReference>
<dbReference type="InterPro" id="IPR015088">
    <property type="entry name" value="Znf_DNA-dir_DNA_pol_B_alpha"/>
</dbReference>
<dbReference type="InterPro" id="IPR017964">
    <property type="entry name" value="DNA-dir_DNA_pol_B_CS"/>
</dbReference>
<evidence type="ECO:0000256" key="7">
    <source>
        <dbReference type="ARBA" id="ARBA00022723"/>
    </source>
</evidence>
<evidence type="ECO:0000256" key="5">
    <source>
        <dbReference type="ARBA" id="ARBA00022695"/>
    </source>
</evidence>
<evidence type="ECO:0000256" key="4">
    <source>
        <dbReference type="ARBA" id="ARBA00022679"/>
    </source>
</evidence>
<dbReference type="InterPro" id="IPR043502">
    <property type="entry name" value="DNA/RNA_pol_sf"/>
</dbReference>
<dbReference type="FunFam" id="1.10.132.60:FF:000004">
    <property type="entry name" value="DNA polymerase"/>
    <property type="match status" value="1"/>
</dbReference>